<evidence type="ECO:0000259" key="13">
    <source>
        <dbReference type="Pfam" id="PF21538"/>
    </source>
</evidence>
<keyword evidence="5 10" id="KW-0805">Transcription regulation</keyword>
<comment type="caution">
    <text evidence="15">The sequence shown here is derived from an EMBL/GenBank/DDBJ whole genome shotgun (WGS) entry which is preliminary data.</text>
</comment>
<comment type="subunit">
    <text evidence="3 10">Component of the Mediator complex.</text>
</comment>
<dbReference type="Pfam" id="PF21538">
    <property type="entry name" value="Med15_M"/>
    <property type="match status" value="1"/>
</dbReference>
<evidence type="ECO:0000256" key="5">
    <source>
        <dbReference type="ARBA" id="ARBA00023015"/>
    </source>
</evidence>
<dbReference type="Pfam" id="PF09606">
    <property type="entry name" value="Med15_N"/>
    <property type="match status" value="1"/>
</dbReference>
<evidence type="ECO:0000259" key="12">
    <source>
        <dbReference type="Pfam" id="PF09606"/>
    </source>
</evidence>
<gene>
    <name evidence="10" type="primary">MED15</name>
    <name evidence="15" type="ORF">ILUMI_25412</name>
</gene>
<dbReference type="OrthoDB" id="10055322at2759"/>
<feature type="domain" description="Mediator of RNA polymerase II transcription subunit 15 N-terminal" evidence="12">
    <location>
        <begin position="3"/>
        <end position="71"/>
    </location>
</feature>
<feature type="compositionally biased region" description="Polar residues" evidence="11">
    <location>
        <begin position="358"/>
        <end position="371"/>
    </location>
</feature>
<dbReference type="GO" id="GO:0005634">
    <property type="term" value="C:nucleus"/>
    <property type="evidence" value="ECO:0007669"/>
    <property type="project" value="UniProtKB-SubCell"/>
</dbReference>
<evidence type="ECO:0000313" key="16">
    <source>
        <dbReference type="Proteomes" id="UP000801492"/>
    </source>
</evidence>
<evidence type="ECO:0000259" key="14">
    <source>
        <dbReference type="Pfam" id="PF21539"/>
    </source>
</evidence>
<feature type="compositionally biased region" description="Polar residues" evidence="11">
    <location>
        <begin position="339"/>
        <end position="350"/>
    </location>
</feature>
<keyword evidence="8 10" id="KW-0539">Nucleus</keyword>
<dbReference type="AlphaFoldDB" id="A0A8K0C8H0"/>
<reference evidence="15" key="1">
    <citation type="submission" date="2019-08" db="EMBL/GenBank/DDBJ databases">
        <title>The genome of the North American firefly Photinus pyralis.</title>
        <authorList>
            <consortium name="Photinus pyralis genome working group"/>
            <person name="Fallon T.R."/>
            <person name="Sander Lower S.E."/>
            <person name="Weng J.-K."/>
        </authorList>
    </citation>
    <scope>NUCLEOTIDE SEQUENCE</scope>
    <source>
        <strain evidence="15">TRF0915ILg1</strain>
        <tissue evidence="15">Whole body</tissue>
    </source>
</reference>
<comment type="similarity">
    <text evidence="2 10">Belongs to the Mediator complex subunit 15 family.</text>
</comment>
<dbReference type="PANTHER" id="PTHR31804:SF3">
    <property type="entry name" value="MEDIATOR OF RNA POLYMERASE II TRANSCRIPTION SUBUNIT 15"/>
    <property type="match status" value="1"/>
</dbReference>
<organism evidence="15 16">
    <name type="scientific">Ignelater luminosus</name>
    <name type="common">Cucubano</name>
    <name type="synonym">Pyrophorus luminosus</name>
    <dbReference type="NCBI Taxonomy" id="2038154"/>
    <lineage>
        <taxon>Eukaryota</taxon>
        <taxon>Metazoa</taxon>
        <taxon>Ecdysozoa</taxon>
        <taxon>Arthropoda</taxon>
        <taxon>Hexapoda</taxon>
        <taxon>Insecta</taxon>
        <taxon>Pterygota</taxon>
        <taxon>Neoptera</taxon>
        <taxon>Endopterygota</taxon>
        <taxon>Coleoptera</taxon>
        <taxon>Polyphaga</taxon>
        <taxon>Elateriformia</taxon>
        <taxon>Elateroidea</taxon>
        <taxon>Elateridae</taxon>
        <taxon>Agrypninae</taxon>
        <taxon>Pyrophorini</taxon>
        <taxon>Ignelater</taxon>
    </lineage>
</organism>
<dbReference type="FunFam" id="1.10.246.20:FF:000002">
    <property type="entry name" value="Mediator of RNA polymerase II transcription subunit 15"/>
    <property type="match status" value="1"/>
</dbReference>
<dbReference type="EMBL" id="VTPC01090914">
    <property type="protein sequence ID" value="KAF2880761.1"/>
    <property type="molecule type" value="Genomic_DNA"/>
</dbReference>
<proteinExistence type="inferred from homology"/>
<dbReference type="InterPro" id="IPR036529">
    <property type="entry name" value="KIX_dom_sf"/>
</dbReference>
<dbReference type="Proteomes" id="UP000801492">
    <property type="component" value="Unassembled WGS sequence"/>
</dbReference>
<name>A0A8K0C8H0_IGNLU</name>
<dbReference type="GO" id="GO:0003712">
    <property type="term" value="F:transcription coregulator activity"/>
    <property type="evidence" value="ECO:0007669"/>
    <property type="project" value="InterPro"/>
</dbReference>
<evidence type="ECO:0000313" key="15">
    <source>
        <dbReference type="EMBL" id="KAF2880761.1"/>
    </source>
</evidence>
<evidence type="ECO:0000256" key="2">
    <source>
        <dbReference type="ARBA" id="ARBA00009807"/>
    </source>
</evidence>
<dbReference type="InterPro" id="IPR019087">
    <property type="entry name" value="Med15_N"/>
</dbReference>
<keyword evidence="16" id="KW-1185">Reference proteome</keyword>
<feature type="domain" description="ARC105/Med15 mediator subunit C-terminal" evidence="14">
    <location>
        <begin position="521"/>
        <end position="629"/>
    </location>
</feature>
<dbReference type="InterPro" id="IPR048385">
    <property type="entry name" value="Med15_central"/>
</dbReference>
<dbReference type="GO" id="GO:0006355">
    <property type="term" value="P:regulation of DNA-templated transcription"/>
    <property type="evidence" value="ECO:0007669"/>
    <property type="project" value="InterPro"/>
</dbReference>
<feature type="domain" description="ARC105/Med15 mediator subunit central" evidence="13">
    <location>
        <begin position="378"/>
        <end position="496"/>
    </location>
</feature>
<accession>A0A8K0C8H0</accession>
<evidence type="ECO:0000256" key="11">
    <source>
        <dbReference type="SAM" id="MobiDB-lite"/>
    </source>
</evidence>
<feature type="region of interest" description="Disordered" evidence="11">
    <location>
        <begin position="294"/>
        <end position="375"/>
    </location>
</feature>
<evidence type="ECO:0000256" key="7">
    <source>
        <dbReference type="ARBA" id="ARBA00023163"/>
    </source>
</evidence>
<dbReference type="PANTHER" id="PTHR31804">
    <property type="entry name" value="MEDIATOR OF RNA POLYMERASE II TRANSCRIPTION SUBUNIT 15"/>
    <property type="match status" value="1"/>
</dbReference>
<feature type="compositionally biased region" description="Polar residues" evidence="11">
    <location>
        <begin position="294"/>
        <end position="330"/>
    </location>
</feature>
<evidence type="ECO:0000256" key="4">
    <source>
        <dbReference type="ARBA" id="ARBA00019613"/>
    </source>
</evidence>
<evidence type="ECO:0000256" key="6">
    <source>
        <dbReference type="ARBA" id="ARBA00023159"/>
    </source>
</evidence>
<evidence type="ECO:0000256" key="8">
    <source>
        <dbReference type="ARBA" id="ARBA00023242"/>
    </source>
</evidence>
<evidence type="ECO:0000256" key="10">
    <source>
        <dbReference type="RuleBase" id="RU364148"/>
    </source>
</evidence>
<comment type="subcellular location">
    <subcellularLocation>
        <location evidence="1 10">Nucleus</location>
    </subcellularLocation>
</comment>
<dbReference type="Gene3D" id="1.10.246.20">
    <property type="entry name" value="Coactivator CBP, KIX domain"/>
    <property type="match status" value="1"/>
</dbReference>
<comment type="function">
    <text evidence="10">Component of the Mediator complex, a coactivator involved in the regulated transcription of nearly all RNA polymerase II-dependent genes. Mediator functions as a bridge to convey information from gene-specific regulatory proteins to the basal RNA polymerase II transcription machinery. Mediator is recruited to promoters by direct interactions with regulatory proteins and serves as a scaffold for the assembly of a functional preinitiation complex with RNA polymerase II and the general transcription factors.</text>
</comment>
<evidence type="ECO:0000256" key="3">
    <source>
        <dbReference type="ARBA" id="ARBA00011837"/>
    </source>
</evidence>
<keyword evidence="7 10" id="KW-0804">Transcription</keyword>
<sequence length="647" mass="70779">MADDSWRTPTFRQSVVSKIDEAIRQSRMPTSRNSMEMENHVFQKAKSKEEYLGFVARLILHVREMNTKKGNEMNGPGAVQGGPGMPDPINALQTLASQGSRNNQMMGMAGGPQSVSMGGPQQMPSISATNLLQTLNQAPRQGMNNLQNNVQTRPTMVMGNNGPMPSQMGQLSGQIPNQLTGQMGNQLQGQIPNATMGQMSGQLPNQLQNQLNNQLQGQVGGPLGNQVQNQLQGQLQNQLGNNMQSGINTMGGGNQIPNQLQNQMQNQIPNQMLGQLQQIQRKPTDNMMMNAPNTGFPRNSTPNQFLTQSPTPSVQSPASLSGPPTSNQMVASPALVHSPGSQMSLMSGAQRSVGMAPSPSSSLNTPGQPGQSPMGMQEEQAYREKVRQLSKYIEPLRKMIARIGNDDVEKLSKMKKLLEILSTPSQRMPLETLIKCEVVLEKLDFKRGDGSVAPPAHSMTFKEHHCFNPLLEAVSNNLQSSVINHTLQRTFGPTLEALFGPEIKLVPPLKRKRVEEPASEIPDVLQGEIARLDQRFKVSLDPSQQPGSKTIQLLCWLDDKHLPCVPPVSLIIPEDYPKSSPKCHMAPHEYNATQFLSAVQNALLARIKKLPKHFSVSQLLDTWEMSVRQASAPSHVPVSATTLLMGL</sequence>
<dbReference type="InterPro" id="IPR048386">
    <property type="entry name" value="Med15_C"/>
</dbReference>
<protein>
    <recommendedName>
        <fullName evidence="4 10">Mediator of RNA polymerase II transcription subunit 15</fullName>
    </recommendedName>
    <alternativeName>
        <fullName evidence="9 10">Mediator complex subunit 15</fullName>
    </alternativeName>
</protein>
<dbReference type="Pfam" id="PF21539">
    <property type="entry name" value="Med15_C"/>
    <property type="match status" value="1"/>
</dbReference>
<evidence type="ECO:0000256" key="1">
    <source>
        <dbReference type="ARBA" id="ARBA00004123"/>
    </source>
</evidence>
<evidence type="ECO:0000256" key="9">
    <source>
        <dbReference type="ARBA" id="ARBA00032016"/>
    </source>
</evidence>
<keyword evidence="6 10" id="KW-0010">Activator</keyword>